<dbReference type="Proteomes" id="UP000005536">
    <property type="component" value="Unassembled WGS sequence"/>
</dbReference>
<dbReference type="AlphaFoldDB" id="D4DRL8"/>
<protein>
    <submittedName>
        <fullName evidence="2">Uncharacterized protein</fullName>
    </submittedName>
</protein>
<gene>
    <name evidence="2" type="ORF">NEIELOOT_01712</name>
</gene>
<evidence type="ECO:0000256" key="1">
    <source>
        <dbReference type="SAM" id="MobiDB-lite"/>
    </source>
</evidence>
<sequence>MIMFGFLFRTIEKRDYTSNRRTNTPQRPSENHPFPLSDGLKTPKCRTMAFHQQRRYNAPFLHHPYPT</sequence>
<accession>D4DRL8</accession>
<feature type="region of interest" description="Disordered" evidence="1">
    <location>
        <begin position="15"/>
        <end position="42"/>
    </location>
</feature>
<dbReference type="EMBL" id="ADBF01000050">
    <property type="protein sequence ID" value="EFE49455.1"/>
    <property type="molecule type" value="Genomic_DNA"/>
</dbReference>
<evidence type="ECO:0000313" key="2">
    <source>
        <dbReference type="EMBL" id="EFE49455.1"/>
    </source>
</evidence>
<proteinExistence type="predicted"/>
<reference evidence="2 3" key="1">
    <citation type="submission" date="2010-02" db="EMBL/GenBank/DDBJ databases">
        <authorList>
            <person name="Weinstock G."/>
            <person name="Sodergren E."/>
            <person name="Clifton S."/>
            <person name="Fulton L."/>
            <person name="Fulton B."/>
            <person name="Courtney L."/>
            <person name="Fronick C."/>
            <person name="Harrison M."/>
            <person name="Strong C."/>
            <person name="Farmer C."/>
            <person name="Delahaunty K."/>
            <person name="Markovic C."/>
            <person name="Hall O."/>
            <person name="Minx P."/>
            <person name="Tomlinson C."/>
            <person name="Mitreva M."/>
            <person name="Nelson J."/>
            <person name="Hou S."/>
            <person name="Wollam A."/>
            <person name="Pepin K.H."/>
            <person name="Johnson M."/>
            <person name="Bhonagiri V."/>
            <person name="Zhang X."/>
            <person name="Suruliraj S."/>
            <person name="Warren W."/>
            <person name="Chinwalla A."/>
            <person name="Mardis E.R."/>
            <person name="Wilson R.K."/>
        </authorList>
    </citation>
    <scope>NUCLEOTIDE SEQUENCE [LARGE SCALE GENOMIC DNA]</scope>
    <source>
        <strain evidence="2 3">ATCC 29315</strain>
    </source>
</reference>
<organism evidence="2 3">
    <name type="scientific">Neisseria elongata subsp. glycolytica ATCC 29315</name>
    <dbReference type="NCBI Taxonomy" id="546263"/>
    <lineage>
        <taxon>Bacteria</taxon>
        <taxon>Pseudomonadati</taxon>
        <taxon>Pseudomonadota</taxon>
        <taxon>Betaproteobacteria</taxon>
        <taxon>Neisseriales</taxon>
        <taxon>Neisseriaceae</taxon>
        <taxon>Neisseria</taxon>
    </lineage>
</organism>
<feature type="compositionally biased region" description="Polar residues" evidence="1">
    <location>
        <begin position="19"/>
        <end position="28"/>
    </location>
</feature>
<comment type="caution">
    <text evidence="2">The sequence shown here is derived from an EMBL/GenBank/DDBJ whole genome shotgun (WGS) entry which is preliminary data.</text>
</comment>
<name>D4DRL8_NEIEG</name>
<evidence type="ECO:0000313" key="3">
    <source>
        <dbReference type="Proteomes" id="UP000005536"/>
    </source>
</evidence>